<feature type="compositionally biased region" description="Polar residues" evidence="8">
    <location>
        <begin position="429"/>
        <end position="439"/>
    </location>
</feature>
<keyword evidence="4 9" id="KW-0472">Membrane</keyword>
<name>A0A4X1VY15_PIG</name>
<dbReference type="InterPro" id="IPR036179">
    <property type="entry name" value="Ig-like_dom_sf"/>
</dbReference>
<reference evidence="12 13" key="1">
    <citation type="submission" date="2017-08" db="EMBL/GenBank/DDBJ databases">
        <title>USMARCv1.0.</title>
        <authorList>
            <person name="Hannum G.I."/>
            <person name="Koren S."/>
            <person name="Schroeder S.G."/>
            <person name="Chin S.C."/>
            <person name="Nonneman D.J."/>
            <person name="Becker S.A."/>
            <person name="Rosen B.D."/>
            <person name="Bickhart D.M."/>
            <person name="Putnam N.H."/>
            <person name="Green R.E."/>
            <person name="Tuggle C.K."/>
            <person name="Liu H."/>
            <person name="Rohrer G.A."/>
            <person name="Warr A."/>
            <person name="Hall R."/>
            <person name="Kim K."/>
            <person name="Hume D.A."/>
            <person name="Talbot R."/>
            <person name="Chow W."/>
            <person name="Howe K."/>
            <person name="Schwartz A.S."/>
            <person name="Watson M."/>
            <person name="Archibald A.L."/>
            <person name="Phillippy A.M."/>
            <person name="Smith T.P.L."/>
        </authorList>
    </citation>
    <scope>NUCLEOTIDE SEQUENCE [LARGE SCALE GENOMIC DNA]</scope>
</reference>
<dbReference type="AlphaFoldDB" id="A0A4X1VY15"/>
<feature type="domain" description="Ig-like" evidence="11">
    <location>
        <begin position="216"/>
        <end position="299"/>
    </location>
</feature>
<keyword evidence="7" id="KW-0393">Immunoglobulin domain</keyword>
<evidence type="ECO:0000259" key="11">
    <source>
        <dbReference type="PROSITE" id="PS50835"/>
    </source>
</evidence>
<evidence type="ECO:0000256" key="4">
    <source>
        <dbReference type="ARBA" id="ARBA00023136"/>
    </source>
</evidence>
<evidence type="ECO:0000256" key="6">
    <source>
        <dbReference type="ARBA" id="ARBA00023180"/>
    </source>
</evidence>
<dbReference type="InterPro" id="IPR050488">
    <property type="entry name" value="Ig_Fc_receptor"/>
</dbReference>
<dbReference type="PROSITE" id="PS50835">
    <property type="entry name" value="IG_LIKE"/>
    <property type="match status" value="3"/>
</dbReference>
<evidence type="ECO:0000256" key="1">
    <source>
        <dbReference type="ARBA" id="ARBA00004236"/>
    </source>
</evidence>
<keyword evidence="2" id="KW-1003">Cell membrane</keyword>
<evidence type="ECO:0000256" key="7">
    <source>
        <dbReference type="ARBA" id="ARBA00023319"/>
    </source>
</evidence>
<evidence type="ECO:0000256" key="3">
    <source>
        <dbReference type="ARBA" id="ARBA00022729"/>
    </source>
</evidence>
<dbReference type="Proteomes" id="UP000314985">
    <property type="component" value="Chromosome 4"/>
</dbReference>
<keyword evidence="9" id="KW-0812">Transmembrane</keyword>
<evidence type="ECO:0000256" key="8">
    <source>
        <dbReference type="SAM" id="MobiDB-lite"/>
    </source>
</evidence>
<evidence type="ECO:0000256" key="9">
    <source>
        <dbReference type="SAM" id="Phobius"/>
    </source>
</evidence>
<evidence type="ECO:0000256" key="5">
    <source>
        <dbReference type="ARBA" id="ARBA00023157"/>
    </source>
</evidence>
<evidence type="ECO:0000313" key="12">
    <source>
        <dbReference type="Ensembl" id="ENSSSCP00070046201.1"/>
    </source>
</evidence>
<feature type="chain" id="PRO_5021208122" description="Ig-like domain-containing protein" evidence="10">
    <location>
        <begin position="17"/>
        <end position="439"/>
    </location>
</feature>
<dbReference type="InterPro" id="IPR007110">
    <property type="entry name" value="Ig-like_dom"/>
</dbReference>
<dbReference type="PANTHER" id="PTHR11481">
    <property type="entry name" value="IMMUNOGLOBULIN FC RECEPTOR"/>
    <property type="match status" value="1"/>
</dbReference>
<dbReference type="Gene3D" id="2.60.40.10">
    <property type="entry name" value="Immunoglobulins"/>
    <property type="match status" value="3"/>
</dbReference>
<keyword evidence="5" id="KW-1015">Disulfide bond</keyword>
<feature type="transmembrane region" description="Helical" evidence="9">
    <location>
        <begin position="378"/>
        <end position="398"/>
    </location>
</feature>
<feature type="region of interest" description="Disordered" evidence="8">
    <location>
        <begin position="414"/>
        <end position="439"/>
    </location>
</feature>
<proteinExistence type="predicted"/>
<sequence length="439" mass="47978">MLLRLLLLICAPLCEPTVLFVTVSPSPPIEGNSMTLACNTWTPPQTLDPPPQKLEVQRQFCFYKDGLALGLGWDSLPELRIPTVWREDSGSYWCEAKMTSLKVIRSPRVQINVHSIPISKVSLEIQPPDGHLMVGEKLVLACSVTGGTGEITFFWYKGSLGLKLDMKTQLSLKAKFEIPAVRESDSEQYYCAAENGYGPRLSELVNITVRIPVSRPVLILRAPKPDALVGNVVELFCEAQRGSPPILYHFYHENVSLGSSSAPFGGGVSFNHSLMAEHSGNYSCEANNGQGAQRSAVVTLNITGRLSARDPPRSPPRPAPQQTTYINSQALKQLQPVYENVNVVSGDEVYSLVYCTQQERPATAEEPSGTNIEDKVSWNSFFFFFCLFAISLAAPAAYGGSQARGRIGAVAAGLRQRHSNEGSEPHLQPTPQLTATPDC</sequence>
<dbReference type="CDD" id="cd00096">
    <property type="entry name" value="Ig"/>
    <property type="match status" value="1"/>
</dbReference>
<dbReference type="PANTHER" id="PTHR11481:SF117">
    <property type="entry name" value="FC RECEPTOR-LIKE PROTEIN 1"/>
    <property type="match status" value="1"/>
</dbReference>
<dbReference type="SUPFAM" id="SSF48726">
    <property type="entry name" value="Immunoglobulin"/>
    <property type="match status" value="3"/>
</dbReference>
<dbReference type="InterPro" id="IPR013783">
    <property type="entry name" value="Ig-like_fold"/>
</dbReference>
<feature type="domain" description="Ig-like" evidence="11">
    <location>
        <begin position="16"/>
        <end position="104"/>
    </location>
</feature>
<comment type="subcellular location">
    <subcellularLocation>
        <location evidence="1">Cell membrane</location>
    </subcellularLocation>
</comment>
<reference evidence="12" key="2">
    <citation type="submission" date="2025-08" db="UniProtKB">
        <authorList>
            <consortium name="Ensembl"/>
        </authorList>
    </citation>
    <scope>IDENTIFICATION</scope>
</reference>
<protein>
    <recommendedName>
        <fullName evidence="11">Ig-like domain-containing protein</fullName>
    </recommendedName>
</protein>
<accession>A0A4X1VY15</accession>
<feature type="signal peptide" evidence="10">
    <location>
        <begin position="1"/>
        <end position="16"/>
    </location>
</feature>
<evidence type="ECO:0000313" key="13">
    <source>
        <dbReference type="Proteomes" id="UP000314985"/>
    </source>
</evidence>
<dbReference type="SMART" id="SM00408">
    <property type="entry name" value="IGc2"/>
    <property type="match status" value="3"/>
</dbReference>
<dbReference type="Pfam" id="PF13927">
    <property type="entry name" value="Ig_3"/>
    <property type="match status" value="1"/>
</dbReference>
<keyword evidence="6" id="KW-0325">Glycoprotein</keyword>
<keyword evidence="9" id="KW-1133">Transmembrane helix</keyword>
<organism evidence="12 13">
    <name type="scientific">Sus scrofa</name>
    <name type="common">Pig</name>
    <dbReference type="NCBI Taxonomy" id="9823"/>
    <lineage>
        <taxon>Eukaryota</taxon>
        <taxon>Metazoa</taxon>
        <taxon>Chordata</taxon>
        <taxon>Craniata</taxon>
        <taxon>Vertebrata</taxon>
        <taxon>Euteleostomi</taxon>
        <taxon>Mammalia</taxon>
        <taxon>Eutheria</taxon>
        <taxon>Laurasiatheria</taxon>
        <taxon>Artiodactyla</taxon>
        <taxon>Suina</taxon>
        <taxon>Suidae</taxon>
        <taxon>Sus</taxon>
    </lineage>
</organism>
<dbReference type="FunFam" id="2.60.40.10:FF:000357">
    <property type="entry name" value="Fc receptor like 1"/>
    <property type="match status" value="1"/>
</dbReference>
<evidence type="ECO:0000256" key="10">
    <source>
        <dbReference type="SAM" id="SignalP"/>
    </source>
</evidence>
<dbReference type="InterPro" id="IPR003598">
    <property type="entry name" value="Ig_sub2"/>
</dbReference>
<feature type="domain" description="Ig-like" evidence="11">
    <location>
        <begin position="107"/>
        <end position="208"/>
    </location>
</feature>
<evidence type="ECO:0000256" key="2">
    <source>
        <dbReference type="ARBA" id="ARBA00022475"/>
    </source>
</evidence>
<gene>
    <name evidence="12" type="primary">LOC100152824</name>
</gene>
<dbReference type="Ensembl" id="ENSSSCT00070054472.1">
    <property type="protein sequence ID" value="ENSSSCP00070046201.1"/>
    <property type="gene ID" value="ENSSSCG00070027157.1"/>
</dbReference>
<dbReference type="SMART" id="SM00409">
    <property type="entry name" value="IG"/>
    <property type="match status" value="3"/>
</dbReference>
<dbReference type="Pfam" id="PF13895">
    <property type="entry name" value="Ig_2"/>
    <property type="match status" value="1"/>
</dbReference>
<dbReference type="GO" id="GO:0005886">
    <property type="term" value="C:plasma membrane"/>
    <property type="evidence" value="ECO:0007669"/>
    <property type="project" value="UniProtKB-SubCell"/>
</dbReference>
<keyword evidence="3 10" id="KW-0732">Signal</keyword>
<dbReference type="InterPro" id="IPR003599">
    <property type="entry name" value="Ig_sub"/>
</dbReference>